<reference evidence="3" key="1">
    <citation type="submission" date="2023-06" db="EMBL/GenBank/DDBJ databases">
        <title>Genomic analysis of the entomopathogenic nematode Steinernema hermaphroditum.</title>
        <authorList>
            <person name="Schwarz E.M."/>
            <person name="Heppert J.K."/>
            <person name="Baniya A."/>
            <person name="Schwartz H.T."/>
            <person name="Tan C.-H."/>
            <person name="Antoshechkin I."/>
            <person name="Sternberg P.W."/>
            <person name="Goodrich-Blair H."/>
            <person name="Dillman A.R."/>
        </authorList>
    </citation>
    <scope>NUCLEOTIDE SEQUENCE</scope>
    <source>
        <strain evidence="3">PS9179</strain>
        <tissue evidence="3">Whole animal</tissue>
    </source>
</reference>
<dbReference type="Pfam" id="PF10328">
    <property type="entry name" value="7TM_GPCR_Srx"/>
    <property type="match status" value="1"/>
</dbReference>
<evidence type="ECO:0000313" key="3">
    <source>
        <dbReference type="EMBL" id="KAK0400846.1"/>
    </source>
</evidence>
<evidence type="ECO:0000256" key="1">
    <source>
        <dbReference type="SAM" id="Phobius"/>
    </source>
</evidence>
<evidence type="ECO:0000313" key="4">
    <source>
        <dbReference type="Proteomes" id="UP001175271"/>
    </source>
</evidence>
<dbReference type="AlphaFoldDB" id="A0AA39LKA5"/>
<dbReference type="SUPFAM" id="SSF81321">
    <property type="entry name" value="Family A G protein-coupled receptor-like"/>
    <property type="match status" value="1"/>
</dbReference>
<dbReference type="InterPro" id="IPR019430">
    <property type="entry name" value="7TM_GPCR_serpentine_rcpt_Srx"/>
</dbReference>
<feature type="transmembrane region" description="Helical" evidence="1">
    <location>
        <begin position="271"/>
        <end position="292"/>
    </location>
</feature>
<name>A0AA39LKA5_9BILA</name>
<proteinExistence type="predicted"/>
<protein>
    <recommendedName>
        <fullName evidence="2">7TM GPCR serpentine receptor class x (Srx) domain-containing protein</fullName>
    </recommendedName>
</protein>
<sequence length="448" mass="50315">MNNSIFVYGSELQGRGYVTSTDLIFGIMTTTAGVIAFGSAVVDLYMIKTLKAFHNAFGFFWATRSSAEMFMDVTFALYTGPVTILQSANMNPYVSIAVYHYAFTFAYLQCVMNLVIAVNRFVAVCFPLKYIGFFKKKICWFVAIFGICQSISIPILYIIFPCQNIAYGPRFYANVFPKCSGDMERDYSLLAYVLVKACFIIACSGTAVINFTTFCKIGHVRFTSKVRYQSEEFRRDVRLFVLGVSQDILMMIVVFMILLCNTKTDLSILGALLSYDGLIFIYIFNTVSMVMFNPECRRVIFGERAMRIAPKYSVTDTTVVSHTTTLVAMPGMPTIREENEIAQDSFTPSPFEWGTPGSNDQWATPDSNDQWATPVSNDQWATSGWNSWNQWSTPDWGSFQGATSGWNPYQWATPDYWNPSSGPFYGYYATSGYGGPYGSASSPSPFKK</sequence>
<keyword evidence="1" id="KW-1133">Transmembrane helix</keyword>
<comment type="caution">
    <text evidence="3">The sequence shown here is derived from an EMBL/GenBank/DDBJ whole genome shotgun (WGS) entry which is preliminary data.</text>
</comment>
<keyword evidence="1" id="KW-0812">Transmembrane</keyword>
<feature type="domain" description="7TM GPCR serpentine receptor class x (Srx)" evidence="2">
    <location>
        <begin position="44"/>
        <end position="293"/>
    </location>
</feature>
<feature type="transmembrane region" description="Helical" evidence="1">
    <location>
        <begin position="190"/>
        <end position="218"/>
    </location>
</feature>
<gene>
    <name evidence="3" type="ORF">QR680_015480</name>
</gene>
<keyword evidence="1" id="KW-0472">Membrane</keyword>
<dbReference type="EMBL" id="JAUCMV010000004">
    <property type="protein sequence ID" value="KAK0400846.1"/>
    <property type="molecule type" value="Genomic_DNA"/>
</dbReference>
<dbReference type="Gene3D" id="1.20.1070.10">
    <property type="entry name" value="Rhodopsin 7-helix transmembrane proteins"/>
    <property type="match status" value="1"/>
</dbReference>
<dbReference type="Proteomes" id="UP001175271">
    <property type="component" value="Unassembled WGS sequence"/>
</dbReference>
<feature type="transmembrane region" description="Helical" evidence="1">
    <location>
        <begin position="23"/>
        <end position="47"/>
    </location>
</feature>
<dbReference type="PANTHER" id="PTHR23017">
    <property type="entry name" value="SERPENTINE RECEPTOR, CLASS X"/>
    <property type="match status" value="1"/>
</dbReference>
<accession>A0AA39LKA5</accession>
<feature type="transmembrane region" description="Helical" evidence="1">
    <location>
        <begin position="138"/>
        <end position="160"/>
    </location>
</feature>
<organism evidence="3 4">
    <name type="scientific">Steinernema hermaphroditum</name>
    <dbReference type="NCBI Taxonomy" id="289476"/>
    <lineage>
        <taxon>Eukaryota</taxon>
        <taxon>Metazoa</taxon>
        <taxon>Ecdysozoa</taxon>
        <taxon>Nematoda</taxon>
        <taxon>Chromadorea</taxon>
        <taxon>Rhabditida</taxon>
        <taxon>Tylenchina</taxon>
        <taxon>Panagrolaimomorpha</taxon>
        <taxon>Strongyloidoidea</taxon>
        <taxon>Steinernematidae</taxon>
        <taxon>Steinernema</taxon>
    </lineage>
</organism>
<dbReference type="PANTHER" id="PTHR23017:SF3">
    <property type="entry name" value="G-PROTEIN COUPLED RECEPTORS FAMILY 1 PROFILE DOMAIN-CONTAINING PROTEIN"/>
    <property type="match status" value="1"/>
</dbReference>
<evidence type="ECO:0000259" key="2">
    <source>
        <dbReference type="Pfam" id="PF10328"/>
    </source>
</evidence>
<feature type="transmembrane region" description="Helical" evidence="1">
    <location>
        <begin position="98"/>
        <end position="126"/>
    </location>
</feature>
<keyword evidence="4" id="KW-1185">Reference proteome</keyword>
<feature type="transmembrane region" description="Helical" evidence="1">
    <location>
        <begin position="239"/>
        <end position="259"/>
    </location>
</feature>
<dbReference type="CDD" id="cd00637">
    <property type="entry name" value="7tm_classA_rhodopsin-like"/>
    <property type="match status" value="1"/>
</dbReference>